<organism evidence="1 2">
    <name type="scientific">Seriola lalandi dorsalis</name>
    <dbReference type="NCBI Taxonomy" id="1841481"/>
    <lineage>
        <taxon>Eukaryota</taxon>
        <taxon>Metazoa</taxon>
        <taxon>Chordata</taxon>
        <taxon>Craniata</taxon>
        <taxon>Vertebrata</taxon>
        <taxon>Euteleostomi</taxon>
        <taxon>Actinopterygii</taxon>
        <taxon>Neopterygii</taxon>
        <taxon>Teleostei</taxon>
        <taxon>Neoteleostei</taxon>
        <taxon>Acanthomorphata</taxon>
        <taxon>Carangaria</taxon>
        <taxon>Carangiformes</taxon>
        <taxon>Carangidae</taxon>
        <taxon>Seriola</taxon>
    </lineage>
</organism>
<reference evidence="1" key="2">
    <citation type="submission" date="2025-09" db="UniProtKB">
        <authorList>
            <consortium name="Ensembl"/>
        </authorList>
    </citation>
    <scope>IDENTIFICATION</scope>
</reference>
<protein>
    <submittedName>
        <fullName evidence="1">Transmembrane protein 240</fullName>
    </submittedName>
</protein>
<dbReference type="AlphaFoldDB" id="A0A3B4YHF8"/>
<reference evidence="1" key="1">
    <citation type="submission" date="2025-08" db="UniProtKB">
        <authorList>
            <consortium name="Ensembl"/>
        </authorList>
    </citation>
    <scope>IDENTIFICATION</scope>
</reference>
<dbReference type="GeneTree" id="ENSGT00400000023987"/>
<dbReference type="STRING" id="1841481.ENSSLDP00000030000"/>
<proteinExistence type="predicted"/>
<evidence type="ECO:0000313" key="2">
    <source>
        <dbReference type="Proteomes" id="UP000261360"/>
    </source>
</evidence>
<dbReference type="PANTHER" id="PTHR28666">
    <property type="entry name" value="TRANSMEMBRANE PROTEIN 240"/>
    <property type="match status" value="1"/>
</dbReference>
<name>A0A3B4YHF8_SERLL</name>
<dbReference type="Ensembl" id="ENSSLDT00000030871.1">
    <property type="protein sequence ID" value="ENSSLDP00000030000.1"/>
    <property type="gene ID" value="ENSSLDG00000023135.1"/>
</dbReference>
<dbReference type="PANTHER" id="PTHR28666:SF1">
    <property type="entry name" value="TRANSMEMBRANE PROTEIN 240"/>
    <property type="match status" value="1"/>
</dbReference>
<evidence type="ECO:0000313" key="1">
    <source>
        <dbReference type="Ensembl" id="ENSSLDP00000030000.1"/>
    </source>
</evidence>
<sequence>THKYFIILFQIVTILMDINALLDRIHNFIIPLVRGRDHVCDCTCGRHQAYHVIPYNGAEEMVDSRENDFVSDIMTQQEMDVISGLLLGLCIGWFLLWLDGVWHSGLIYWRANRMNVSGIVLLMDYLPQPCELIFCHKRQGRTLIFQIRHPAEKNLGFKLEFHPLEERIQSCLPFPPCSHCQWR</sequence>
<dbReference type="Proteomes" id="UP000261360">
    <property type="component" value="Unplaced"/>
</dbReference>
<accession>A0A3B4YHF8</accession>
<dbReference type="InterPro" id="IPR027947">
    <property type="entry name" value="TMEM240"/>
</dbReference>
<keyword evidence="2" id="KW-1185">Reference proteome</keyword>
<dbReference type="Pfam" id="PF15207">
    <property type="entry name" value="TMEM240"/>
    <property type="match status" value="1"/>
</dbReference>